<evidence type="ECO:0000313" key="1">
    <source>
        <dbReference type="EMBL" id="ATE76638.1"/>
    </source>
</evidence>
<gene>
    <name evidence="1" type="ORF">CNN82_09465</name>
</gene>
<dbReference type="Proteomes" id="UP000218385">
    <property type="component" value="Chromosome"/>
</dbReference>
<dbReference type="AlphaFoldDB" id="A0AB33E893"/>
<protein>
    <submittedName>
        <fullName evidence="1">Uncharacterized protein</fullName>
    </submittedName>
</protein>
<evidence type="ECO:0000313" key="2">
    <source>
        <dbReference type="Proteomes" id="UP000218385"/>
    </source>
</evidence>
<proteinExistence type="predicted"/>
<sequence>MVWQPVLVSLVPYANVVVSEQLRKGPERQNLANVYFFALLASRQMGVQPHLPFLLSSAPLLTIAGNILFERRPLPLQKLPERVVRLLEVSLH</sequence>
<dbReference type="EMBL" id="CP023466">
    <property type="protein sequence ID" value="ATE76638.1"/>
    <property type="molecule type" value="Genomic_DNA"/>
</dbReference>
<organism evidence="1 2">
    <name type="scientific">Pseudomonas frederiksbergensis</name>
    <dbReference type="NCBI Taxonomy" id="104087"/>
    <lineage>
        <taxon>Bacteria</taxon>
        <taxon>Pseudomonadati</taxon>
        <taxon>Pseudomonadota</taxon>
        <taxon>Gammaproteobacteria</taxon>
        <taxon>Pseudomonadales</taxon>
        <taxon>Pseudomonadaceae</taxon>
        <taxon>Pseudomonas</taxon>
    </lineage>
</organism>
<reference evidence="1 2" key="1">
    <citation type="submission" date="2017-09" db="EMBL/GenBank/DDBJ databases">
        <title>Complete Genome sequence of Lysobacter capsici KNU-15.</title>
        <authorList>
            <person name="Kim M.-C."/>
            <person name="Yi H."/>
            <person name="Lee D.-W."/>
            <person name="Shin J.-H."/>
        </authorList>
    </citation>
    <scope>NUCLEOTIDE SEQUENCE [LARGE SCALE GENOMIC DNA]</scope>
    <source>
        <strain evidence="1 2">KNU-15</strain>
    </source>
</reference>
<name>A0AB33E893_9PSED</name>
<accession>A0AB33E893</accession>